<keyword evidence="3" id="KW-1185">Reference proteome</keyword>
<dbReference type="EMBL" id="MCFA01000013">
    <property type="protein sequence ID" value="ORY17328.1"/>
    <property type="molecule type" value="Genomic_DNA"/>
</dbReference>
<sequence>MGATPVPFEDLAAWRGGEPPGEELDVRLLRGAPLNKRPATYSYRGAPPNLDCRRGASW</sequence>
<dbReference type="Proteomes" id="UP000193144">
    <property type="component" value="Unassembled WGS sequence"/>
</dbReference>
<comment type="caution">
    <text evidence="2">The sequence shown here is derived from an EMBL/GenBank/DDBJ whole genome shotgun (WGS) entry which is preliminary data.</text>
</comment>
<name>A0A1Y2A4A6_9PLEO</name>
<proteinExistence type="predicted"/>
<feature type="region of interest" description="Disordered" evidence="1">
    <location>
        <begin position="1"/>
        <end position="20"/>
    </location>
</feature>
<reference evidence="2 3" key="1">
    <citation type="submission" date="2016-07" db="EMBL/GenBank/DDBJ databases">
        <title>Pervasive Adenine N6-methylation of Active Genes in Fungi.</title>
        <authorList>
            <consortium name="DOE Joint Genome Institute"/>
            <person name="Mondo S.J."/>
            <person name="Dannebaum R.O."/>
            <person name="Kuo R.C."/>
            <person name="Labutti K."/>
            <person name="Haridas S."/>
            <person name="Kuo A."/>
            <person name="Salamov A."/>
            <person name="Ahrendt S.R."/>
            <person name="Lipzen A."/>
            <person name="Sullivan W."/>
            <person name="Andreopoulos W.B."/>
            <person name="Clum A."/>
            <person name="Lindquist E."/>
            <person name="Daum C."/>
            <person name="Ramamoorthy G.K."/>
            <person name="Gryganskyi A."/>
            <person name="Culley D."/>
            <person name="Magnuson J.K."/>
            <person name="James T.Y."/>
            <person name="O'Malley M.A."/>
            <person name="Stajich J.E."/>
            <person name="Spatafora J.W."/>
            <person name="Visel A."/>
            <person name="Grigoriev I.V."/>
        </authorList>
    </citation>
    <scope>NUCLEOTIDE SEQUENCE [LARGE SCALE GENOMIC DNA]</scope>
    <source>
        <strain evidence="2 3">CBS 115471</strain>
    </source>
</reference>
<evidence type="ECO:0000313" key="2">
    <source>
        <dbReference type="EMBL" id="ORY17328.1"/>
    </source>
</evidence>
<evidence type="ECO:0000313" key="3">
    <source>
        <dbReference type="Proteomes" id="UP000193144"/>
    </source>
</evidence>
<dbReference type="AlphaFoldDB" id="A0A1Y2A4A6"/>
<gene>
    <name evidence="2" type="ORF">BCR34DRAFT_555858</name>
</gene>
<accession>A0A1Y2A4A6</accession>
<evidence type="ECO:0000256" key="1">
    <source>
        <dbReference type="SAM" id="MobiDB-lite"/>
    </source>
</evidence>
<protein>
    <submittedName>
        <fullName evidence="2">Uncharacterized protein</fullName>
    </submittedName>
</protein>
<organism evidence="2 3">
    <name type="scientific">Clohesyomyces aquaticus</name>
    <dbReference type="NCBI Taxonomy" id="1231657"/>
    <lineage>
        <taxon>Eukaryota</taxon>
        <taxon>Fungi</taxon>
        <taxon>Dikarya</taxon>
        <taxon>Ascomycota</taxon>
        <taxon>Pezizomycotina</taxon>
        <taxon>Dothideomycetes</taxon>
        <taxon>Pleosporomycetidae</taxon>
        <taxon>Pleosporales</taxon>
        <taxon>Lindgomycetaceae</taxon>
        <taxon>Clohesyomyces</taxon>
    </lineage>
</organism>